<accession>A0A397CDZ6</accession>
<gene>
    <name evidence="1" type="ORF">DYB30_010149</name>
</gene>
<reference evidence="1 2" key="1">
    <citation type="submission" date="2018-08" db="EMBL/GenBank/DDBJ databases">
        <title>Aphanomyces genome sequencing and annotation.</title>
        <authorList>
            <person name="Minardi D."/>
            <person name="Oidtmann B."/>
            <person name="Van Der Giezen M."/>
            <person name="Studholme D.J."/>
        </authorList>
    </citation>
    <scope>NUCLEOTIDE SEQUENCE [LARGE SCALE GENOMIC DNA]</scope>
    <source>
        <strain evidence="1 2">D2</strain>
    </source>
</reference>
<comment type="caution">
    <text evidence="1">The sequence shown here is derived from an EMBL/GenBank/DDBJ whole genome shotgun (WGS) entry which is preliminary data.</text>
</comment>
<dbReference type="VEuPathDB" id="FungiDB:H257_04753"/>
<dbReference type="AlphaFoldDB" id="A0A397CDZ6"/>
<evidence type="ECO:0000313" key="2">
    <source>
        <dbReference type="Proteomes" id="UP000266643"/>
    </source>
</evidence>
<dbReference type="EMBL" id="QUTD01009045">
    <property type="protein sequence ID" value="RHY43968.1"/>
    <property type="molecule type" value="Genomic_DNA"/>
</dbReference>
<organism evidence="1 2">
    <name type="scientific">Aphanomyces astaci</name>
    <name type="common">Crayfish plague agent</name>
    <dbReference type="NCBI Taxonomy" id="112090"/>
    <lineage>
        <taxon>Eukaryota</taxon>
        <taxon>Sar</taxon>
        <taxon>Stramenopiles</taxon>
        <taxon>Oomycota</taxon>
        <taxon>Saprolegniomycetes</taxon>
        <taxon>Saprolegniales</taxon>
        <taxon>Verrucalvaceae</taxon>
        <taxon>Aphanomyces</taxon>
    </lineage>
</organism>
<evidence type="ECO:0000313" key="1">
    <source>
        <dbReference type="EMBL" id="RHY43968.1"/>
    </source>
</evidence>
<dbReference type="Proteomes" id="UP000266643">
    <property type="component" value="Unassembled WGS sequence"/>
</dbReference>
<name>A0A397CDZ6_APHAT</name>
<protein>
    <submittedName>
        <fullName evidence="1">Uncharacterized protein</fullName>
    </submittedName>
</protein>
<proteinExistence type="predicted"/>
<sequence length="163" mass="19562">MRHEPMVPATWQRLTWWKAVDNLKNGSRLLDVSFAPDGMTIRFHAEDPGHQVSNELFRTFDYQTKQFATLNKLEYNINQFEMFKNYEPTDESLARFADDMVLWHNEILNAHILKRLFDYFSNYKYRNSNTKYANHANQVHLFMKYHLADVTQYDTITLVEADW</sequence>